<dbReference type="GO" id="GO:0002949">
    <property type="term" value="P:tRNA threonylcarbamoyladenosine modification"/>
    <property type="evidence" value="ECO:0007669"/>
    <property type="project" value="InterPro"/>
</dbReference>
<dbReference type="GO" id="GO:0005829">
    <property type="term" value="C:cytosol"/>
    <property type="evidence" value="ECO:0007669"/>
    <property type="project" value="TreeGrafter"/>
</dbReference>
<feature type="domain" description="Gcp-like" evidence="2">
    <location>
        <begin position="34"/>
        <end position="147"/>
    </location>
</feature>
<accession>A0A8I0LFA1</accession>
<organism evidence="3 4">
    <name type="scientific">Corynebacterium gallinarum</name>
    <dbReference type="NCBI Taxonomy" id="2762214"/>
    <lineage>
        <taxon>Bacteria</taxon>
        <taxon>Bacillati</taxon>
        <taxon>Actinomycetota</taxon>
        <taxon>Actinomycetes</taxon>
        <taxon>Mycobacteriales</taxon>
        <taxon>Corynebacteriaceae</taxon>
        <taxon>Corynebacterium</taxon>
    </lineage>
</organism>
<dbReference type="RefSeq" id="WP_191732670.1">
    <property type="nucleotide sequence ID" value="NZ_JACSPR010000002.1"/>
</dbReference>
<evidence type="ECO:0000313" key="4">
    <source>
        <dbReference type="Proteomes" id="UP000650224"/>
    </source>
</evidence>
<keyword evidence="3" id="KW-0808">Transferase</keyword>
<proteinExistence type="predicted"/>
<feature type="region of interest" description="Disordered" evidence="1">
    <location>
        <begin position="203"/>
        <end position="224"/>
    </location>
</feature>
<gene>
    <name evidence="3" type="primary">tsaB</name>
    <name evidence="3" type="ORF">H9627_03660</name>
</gene>
<dbReference type="AlphaFoldDB" id="A0A8I0LFA1"/>
<name>A0A8I0LFA1_9CORY</name>
<dbReference type="SUPFAM" id="SSF53067">
    <property type="entry name" value="Actin-like ATPase domain"/>
    <property type="match status" value="2"/>
</dbReference>
<reference evidence="3 4" key="1">
    <citation type="submission" date="2020-08" db="EMBL/GenBank/DDBJ databases">
        <title>A Genomic Blueprint of the Chicken Gut Microbiome.</title>
        <authorList>
            <person name="Gilroy R."/>
            <person name="Ravi A."/>
            <person name="Getino M."/>
            <person name="Pursley I."/>
            <person name="Horton D.L."/>
            <person name="Alikhan N.-F."/>
            <person name="Baker D."/>
            <person name="Gharbi K."/>
            <person name="Hall N."/>
            <person name="Watson M."/>
            <person name="Adriaenssens E.M."/>
            <person name="Foster-Nyarko E."/>
            <person name="Jarju S."/>
            <person name="Secka A."/>
            <person name="Antonio M."/>
            <person name="Oren A."/>
            <person name="Chaudhuri R."/>
            <person name="La Ragione R.M."/>
            <person name="Hildebrand F."/>
            <person name="Pallen M.J."/>
        </authorList>
    </citation>
    <scope>NUCLEOTIDE SEQUENCE [LARGE SCALE GENOMIC DNA]</scope>
    <source>
        <strain evidence="3 4">Sa1YVA5</strain>
    </source>
</reference>
<dbReference type="Gene3D" id="3.30.420.40">
    <property type="match status" value="1"/>
</dbReference>
<dbReference type="Pfam" id="PF00814">
    <property type="entry name" value="TsaD"/>
    <property type="match status" value="1"/>
</dbReference>
<dbReference type="PANTHER" id="PTHR11735:SF11">
    <property type="entry name" value="TRNA THREONYLCARBAMOYLADENOSINE BIOSYNTHESIS PROTEIN TSAB"/>
    <property type="match status" value="1"/>
</dbReference>
<protein>
    <submittedName>
        <fullName evidence="3">tRNA (Adenosine(37)-N6)-threonylcarbamoyltransferase complex dimerization subunit type 1 TsaB</fullName>
    </submittedName>
</protein>
<evidence type="ECO:0000259" key="2">
    <source>
        <dbReference type="Pfam" id="PF00814"/>
    </source>
</evidence>
<dbReference type="PANTHER" id="PTHR11735">
    <property type="entry name" value="TRNA N6-ADENOSINE THREONYLCARBAMOYLTRANSFERASE"/>
    <property type="match status" value="1"/>
</dbReference>
<evidence type="ECO:0000313" key="3">
    <source>
        <dbReference type="EMBL" id="MBD8029434.1"/>
    </source>
</evidence>
<dbReference type="Proteomes" id="UP000650224">
    <property type="component" value="Unassembled WGS sequence"/>
</dbReference>
<evidence type="ECO:0000256" key="1">
    <source>
        <dbReference type="SAM" id="MobiDB-lite"/>
    </source>
</evidence>
<dbReference type="GO" id="GO:0016740">
    <property type="term" value="F:transferase activity"/>
    <property type="evidence" value="ECO:0007669"/>
    <property type="project" value="UniProtKB-KW"/>
</dbReference>
<dbReference type="InterPro" id="IPR022496">
    <property type="entry name" value="T6A_TsaB"/>
</dbReference>
<keyword evidence="4" id="KW-1185">Reference proteome</keyword>
<dbReference type="InterPro" id="IPR000905">
    <property type="entry name" value="Gcp-like_dom"/>
</dbReference>
<dbReference type="EMBL" id="JACSPR010000002">
    <property type="protein sequence ID" value="MBD8029434.1"/>
    <property type="molecule type" value="Genomic_DNA"/>
</dbReference>
<feature type="compositionally biased region" description="Basic and acidic residues" evidence="1">
    <location>
        <begin position="203"/>
        <end position="212"/>
    </location>
</feature>
<sequence>MLVLAIDTSTPDLIVGIVDAATGTTRAQRIIEDTREHNEQLTPMVKAALANADLTFADLGAVVVGCGPGPFTGLRVGMVSGAAFGDALGIPVHGVCSLDAIAHGIDFSATPRALVATDARRREIYWATYDNGTRTAGPEVIAPGHLEVPHEVDVISIPAHLGEKLPEALGDVDKLSLMPLPAHLVAVADLTATPEPLVPMYLRRPDAKEPKPKPRSTAIPEVEL</sequence>
<comment type="caution">
    <text evidence="3">The sequence shown here is derived from an EMBL/GenBank/DDBJ whole genome shotgun (WGS) entry which is preliminary data.</text>
</comment>
<dbReference type="CDD" id="cd24032">
    <property type="entry name" value="ASKHA_NBD_TsaB"/>
    <property type="match status" value="1"/>
</dbReference>
<dbReference type="InterPro" id="IPR043129">
    <property type="entry name" value="ATPase_NBD"/>
</dbReference>
<dbReference type="NCBIfam" id="TIGR03725">
    <property type="entry name" value="T6A_YeaZ"/>
    <property type="match status" value="1"/>
</dbReference>